<keyword evidence="3" id="KW-1185">Reference proteome</keyword>
<reference evidence="2" key="2">
    <citation type="submission" date="2013-04" db="UniProtKB">
        <authorList>
            <consortium name="EnsemblPlants"/>
        </authorList>
    </citation>
    <scope>IDENTIFICATION</scope>
</reference>
<accession>J3MVK7</accession>
<sequence length="116" mass="12774">MEMPVRRRTSTRASLQWHGEGRIRRRPSPTQIQRCVAAWSGAAAWEVADPPPPASPRSLCRPPVRWGAPWPMPYSTPRVGRSRTRRRSTPTVVLGTTAWPRACGRGAADAAAIPTP</sequence>
<name>J3MVK7_ORYBR</name>
<feature type="region of interest" description="Disordered" evidence="1">
    <location>
        <begin position="70"/>
        <end position="97"/>
    </location>
</feature>
<evidence type="ECO:0000313" key="3">
    <source>
        <dbReference type="Proteomes" id="UP000006038"/>
    </source>
</evidence>
<feature type="compositionally biased region" description="Basic residues" evidence="1">
    <location>
        <begin position="1"/>
        <end position="10"/>
    </location>
</feature>
<feature type="region of interest" description="Disordered" evidence="1">
    <location>
        <begin position="1"/>
        <end position="30"/>
    </location>
</feature>
<dbReference type="Proteomes" id="UP000006038">
    <property type="component" value="Chromosome 9"/>
</dbReference>
<dbReference type="AlphaFoldDB" id="J3MVK7"/>
<reference evidence="2" key="1">
    <citation type="journal article" date="2013" name="Nat. Commun.">
        <title>Whole-genome sequencing of Oryza brachyantha reveals mechanisms underlying Oryza genome evolution.</title>
        <authorList>
            <person name="Chen J."/>
            <person name="Huang Q."/>
            <person name="Gao D."/>
            <person name="Wang J."/>
            <person name="Lang Y."/>
            <person name="Liu T."/>
            <person name="Li B."/>
            <person name="Bai Z."/>
            <person name="Luis Goicoechea J."/>
            <person name="Liang C."/>
            <person name="Chen C."/>
            <person name="Zhang W."/>
            <person name="Sun S."/>
            <person name="Liao Y."/>
            <person name="Zhang X."/>
            <person name="Yang L."/>
            <person name="Song C."/>
            <person name="Wang M."/>
            <person name="Shi J."/>
            <person name="Liu G."/>
            <person name="Liu J."/>
            <person name="Zhou H."/>
            <person name="Zhou W."/>
            <person name="Yu Q."/>
            <person name="An N."/>
            <person name="Chen Y."/>
            <person name="Cai Q."/>
            <person name="Wang B."/>
            <person name="Liu B."/>
            <person name="Min J."/>
            <person name="Huang Y."/>
            <person name="Wu H."/>
            <person name="Li Z."/>
            <person name="Zhang Y."/>
            <person name="Yin Y."/>
            <person name="Song W."/>
            <person name="Jiang J."/>
            <person name="Jackson S.A."/>
            <person name="Wing R.A."/>
            <person name="Wang J."/>
            <person name="Chen M."/>
        </authorList>
    </citation>
    <scope>NUCLEOTIDE SEQUENCE [LARGE SCALE GENOMIC DNA]</scope>
    <source>
        <strain evidence="2">cv. IRGC 101232</strain>
    </source>
</reference>
<protein>
    <submittedName>
        <fullName evidence="2">Uncharacterized protein</fullName>
    </submittedName>
</protein>
<dbReference type="HOGENOM" id="CLU_2100694_0_0_1"/>
<dbReference type="Gramene" id="OB09G10350.1">
    <property type="protein sequence ID" value="OB09G10350.1"/>
    <property type="gene ID" value="OB09G10350"/>
</dbReference>
<evidence type="ECO:0000256" key="1">
    <source>
        <dbReference type="SAM" id="MobiDB-lite"/>
    </source>
</evidence>
<dbReference type="EnsemblPlants" id="OB09G10350.1">
    <property type="protein sequence ID" value="OB09G10350.1"/>
    <property type="gene ID" value="OB09G10350"/>
</dbReference>
<organism evidence="2">
    <name type="scientific">Oryza brachyantha</name>
    <name type="common">malo sina</name>
    <dbReference type="NCBI Taxonomy" id="4533"/>
    <lineage>
        <taxon>Eukaryota</taxon>
        <taxon>Viridiplantae</taxon>
        <taxon>Streptophyta</taxon>
        <taxon>Embryophyta</taxon>
        <taxon>Tracheophyta</taxon>
        <taxon>Spermatophyta</taxon>
        <taxon>Magnoliopsida</taxon>
        <taxon>Liliopsida</taxon>
        <taxon>Poales</taxon>
        <taxon>Poaceae</taxon>
        <taxon>BOP clade</taxon>
        <taxon>Oryzoideae</taxon>
        <taxon>Oryzeae</taxon>
        <taxon>Oryzinae</taxon>
        <taxon>Oryza</taxon>
    </lineage>
</organism>
<proteinExistence type="predicted"/>
<evidence type="ECO:0000313" key="2">
    <source>
        <dbReference type="EnsemblPlants" id="OB09G10350.1"/>
    </source>
</evidence>